<proteinExistence type="predicted"/>
<comment type="caution">
    <text evidence="1">The sequence shown here is derived from an EMBL/GenBank/DDBJ whole genome shotgun (WGS) entry which is preliminary data.</text>
</comment>
<gene>
    <name evidence="1" type="ORF">CLIB1444_14S00870</name>
</gene>
<accession>A0ACA9YDZ1</accession>
<dbReference type="EMBL" id="CALSDN010000014">
    <property type="protein sequence ID" value="CAH6723294.1"/>
    <property type="molecule type" value="Genomic_DNA"/>
</dbReference>
<reference evidence="1" key="1">
    <citation type="submission" date="2022-06" db="EMBL/GenBank/DDBJ databases">
        <authorList>
            <person name="Legras J.-L."/>
            <person name="Devillers H."/>
            <person name="Grondin C."/>
        </authorList>
    </citation>
    <scope>NUCLEOTIDE SEQUENCE</scope>
    <source>
        <strain evidence="1">CLIB 1444</strain>
    </source>
</reference>
<name>A0ACA9YDZ1_9ASCO</name>
<organism evidence="1 2">
    <name type="scientific">[Candida] jaroonii</name>
    <dbReference type="NCBI Taxonomy" id="467808"/>
    <lineage>
        <taxon>Eukaryota</taxon>
        <taxon>Fungi</taxon>
        <taxon>Dikarya</taxon>
        <taxon>Ascomycota</taxon>
        <taxon>Saccharomycotina</taxon>
        <taxon>Pichiomycetes</taxon>
        <taxon>Debaryomycetaceae</taxon>
        <taxon>Yamadazyma</taxon>
    </lineage>
</organism>
<dbReference type="Proteomes" id="UP001152531">
    <property type="component" value="Unassembled WGS sequence"/>
</dbReference>
<sequence>MSRTSNEDKTNEKANIPHGPRENLAEVQQHNKGTENKTKLEKPPVDGSKDKAKPPTEKASIRKNTTFSWQDVGAWDSPEISDKDHMLHVMKKIEAYVVDHFYGDWYWNSGIMIGTCFFSWLAAKWGFGIFSILVVLLGANSVYRLEFRRFNRDIRDDMTRIHASNRLENELETMEWMNSFLDKFWVIYMPALSDQVKYIANEVLKDQAPGMGIEKISLDEFTLGSKAPRVNSIKSYTRKGQDHIEMDWNFSFAPNDTDDMTKNEIKKKINPKVALGVTVGKAFISKSLPILVEDMAFTGRMNIKLKLTEKFPHVKMVSVQFLEAPTIDYALKPVGGDTFGFDIMTFIPGLSSFVNTLIHSNLRPMLYAPNSLDVDVEEIMAQQSNDSTGVVAVTVKRCINLKTGMDTKPNSINPYVQIKLQSNADVDEKTKIKKAINDPIFLENKYLLVNNLDNNFLTFNVFDFIEDSPNDKLIGSVDIPLADLLQKEVRTGMVKNLVESGKTIGKIEFDLRYFPTLEPVTLDDGSKEENTDAEIGIMKLNLESATNLDLTSSVIGLLNPYAEIYVNDELVKTCRHLRKTNDPSWNTNFESLISQQSETQIMVLVKDSANDQIVAKLDANLQDLIFETSRGQEWITCKPLVEGGVSPKIRITAKWKALGITDEKVVDANFSAPIGGLRLHVRQARDLKNLEAVGEVDPYVRVMVNGKLRARTPTIAETVSPVWNSVYFFNIDNENQHLLLSIMDAEPGDKHDRNLGSCAVHVKDFIKKNKEGHYLGYDGSEEIIEQPVLFNGVNKGHLSYSVSFIPNVPILTRAQTKNRKGYEAHKKAAADKKAEKRAREEKLIKEFPDQYEFIETDEVDVPEPPRVTMPLEDIIKYRAGNMTVRILKARLSKPDLYIQTLFDDQALPSGVSPKAESRSLNVASTAEAFIRDLPNSKLVLRVAKRFEVKNKKDMISEKIFSTIDILKRSWDKPIDLPIDEVNTVKIQLEFIPSPIKLHPLDTILDVGYLKLEILSGHDLPAADSNGKSDPLALLRLDGVEVFKTDKKRKSLDPVWNEDAEIPMLSRSRQVLLLEVYDWDLTHDDRLLGRANLDLSTLEPHTSTPFHVALDTKGSVKVRATFKPEYIRPTIESVGGLGIGLGDATKFVGGVANGVGGVASGVAGVGVGAAGAGVGALGSGIGAAGDGLHKGGSFLKGLGRRKKDKGDSEASSMMETPSPTKSRRSIEPKSQYTNDLQSLRSGQTPGPQSPGPQTPGHQTTGPQSSDQSSSENKGIMEEVKDQDDEHDEENDKDDEDKDKNDGQDAKDEVHPNVKQKEEPQTIQALPNIHDGDLPPPQKPNFGNLERTDSSTSSNFADSSFASSIQGLGSIPGRLNIVSAQGYPSNNLEIKVMLKTPSRTRDLYKTRSSKLEKSSGQYKWNEGTPFKCSPESELIFVLREHHTFGKKKEVDQFRIGLSELDGETMELKGNSGSLVVGIKYVL</sequence>
<keyword evidence="2" id="KW-1185">Reference proteome</keyword>
<evidence type="ECO:0000313" key="2">
    <source>
        <dbReference type="Proteomes" id="UP001152531"/>
    </source>
</evidence>
<protein>
    <submittedName>
        <fullName evidence="1">Tricalbin-3</fullName>
    </submittedName>
</protein>
<evidence type="ECO:0000313" key="1">
    <source>
        <dbReference type="EMBL" id="CAH6723294.1"/>
    </source>
</evidence>